<dbReference type="OrthoDB" id="289948at2"/>
<feature type="region of interest" description="Disordered" evidence="1">
    <location>
        <begin position="75"/>
        <end position="119"/>
    </location>
</feature>
<reference evidence="2 3" key="1">
    <citation type="submission" date="2018-07" db="EMBL/GenBank/DDBJ databases">
        <title>Comparative genomes isolates from brazilian mangrove.</title>
        <authorList>
            <person name="De Araujo J.E."/>
            <person name="Taketani R.G."/>
            <person name="Silva M.C.P."/>
            <person name="Lourenco M.V."/>
            <person name="Oliveira V.M."/>
            <person name="Andreote F.D."/>
        </authorList>
    </citation>
    <scope>NUCLEOTIDE SEQUENCE [LARGE SCALE GENOMIC DNA]</scope>
    <source>
        <strain evidence="2 3">HEX PRIS-MGV</strain>
    </source>
</reference>
<feature type="region of interest" description="Disordered" evidence="1">
    <location>
        <begin position="196"/>
        <end position="246"/>
    </location>
</feature>
<proteinExistence type="predicted"/>
<evidence type="ECO:0000313" key="3">
    <source>
        <dbReference type="Proteomes" id="UP000253562"/>
    </source>
</evidence>
<dbReference type="RefSeq" id="WP_114366832.1">
    <property type="nucleotide sequence ID" value="NZ_QPEX01000006.1"/>
</dbReference>
<dbReference type="EMBL" id="QPEX01000006">
    <property type="protein sequence ID" value="RCS56007.1"/>
    <property type="molecule type" value="Genomic_DNA"/>
</dbReference>
<evidence type="ECO:0000313" key="2">
    <source>
        <dbReference type="EMBL" id="RCS56007.1"/>
    </source>
</evidence>
<gene>
    <name evidence="2" type="ORF">DTL42_01060</name>
</gene>
<evidence type="ECO:0000256" key="1">
    <source>
        <dbReference type="SAM" id="MobiDB-lite"/>
    </source>
</evidence>
<protein>
    <submittedName>
        <fullName evidence="2">Uncharacterized protein</fullName>
    </submittedName>
</protein>
<sequence>MTQYSSNSRNRATGVSKMFAGLVLAATSLATLSPVWGQYTGGSRWSSANPPTPAAVDQANIKVDDQLRRLPPIEEEVTPSSFSAPVANDTAQHPSGSTKPSEEVAANPQKSSVDPYTAAPVDWANPSVVIGPEGRMVSHEEVVGAPQGHASRYSKDLAAEPQLPASHAGSRFTESAGMAPVTPQVEAATASGKSVYARVFDENDDNVEQPALPESVDQTPAANMPETQEPVDETLEGDEPATSKADLSPIFACRLLGLPATQAEEPTQR</sequence>
<organism evidence="2 3">
    <name type="scientific">Bremerella cremea</name>
    <dbReference type="NCBI Taxonomy" id="1031537"/>
    <lineage>
        <taxon>Bacteria</taxon>
        <taxon>Pseudomonadati</taxon>
        <taxon>Planctomycetota</taxon>
        <taxon>Planctomycetia</taxon>
        <taxon>Pirellulales</taxon>
        <taxon>Pirellulaceae</taxon>
        <taxon>Bremerella</taxon>
    </lineage>
</organism>
<dbReference type="Proteomes" id="UP000253562">
    <property type="component" value="Unassembled WGS sequence"/>
</dbReference>
<name>A0A368KYX8_9BACT</name>
<accession>A0A368KYX8</accession>
<feature type="compositionally biased region" description="Polar residues" evidence="1">
    <location>
        <begin position="78"/>
        <end position="99"/>
    </location>
</feature>
<feature type="compositionally biased region" description="Acidic residues" evidence="1">
    <location>
        <begin position="229"/>
        <end position="239"/>
    </location>
</feature>
<comment type="caution">
    <text evidence="2">The sequence shown here is derived from an EMBL/GenBank/DDBJ whole genome shotgun (WGS) entry which is preliminary data.</text>
</comment>
<dbReference type="AlphaFoldDB" id="A0A368KYX8"/>